<dbReference type="GeneTree" id="ENSGT01030000235368"/>
<evidence type="ECO:0000256" key="8">
    <source>
        <dbReference type="ARBA" id="ARBA00023022"/>
    </source>
</evidence>
<evidence type="ECO:0000256" key="2">
    <source>
        <dbReference type="ARBA" id="ARBA00004613"/>
    </source>
</evidence>
<keyword evidence="7" id="KW-0211">Defensin</keyword>
<dbReference type="GO" id="GO:0050830">
    <property type="term" value="P:defense response to Gram-positive bacterium"/>
    <property type="evidence" value="ECO:0007669"/>
    <property type="project" value="TreeGrafter"/>
</dbReference>
<organism evidence="12 13">
    <name type="scientific">Gopherus evgoodei</name>
    <name type="common">Goodes thornscrub tortoise</name>
    <dbReference type="NCBI Taxonomy" id="1825980"/>
    <lineage>
        <taxon>Eukaryota</taxon>
        <taxon>Metazoa</taxon>
        <taxon>Chordata</taxon>
        <taxon>Craniata</taxon>
        <taxon>Vertebrata</taxon>
        <taxon>Euteleostomi</taxon>
        <taxon>Archelosauria</taxon>
        <taxon>Testudinata</taxon>
        <taxon>Testudines</taxon>
        <taxon>Cryptodira</taxon>
        <taxon>Durocryptodira</taxon>
        <taxon>Testudinoidea</taxon>
        <taxon>Testudinidae</taxon>
        <taxon>Gopherus</taxon>
    </lineage>
</organism>
<sequence>MRILYLLFAVLVFLFQGVADLGPPLADTMACRDQGGFCQLMSCPQVFSVSGTCHGGLLKCCTR</sequence>
<evidence type="ECO:0000256" key="10">
    <source>
        <dbReference type="SAM" id="SignalP"/>
    </source>
</evidence>
<evidence type="ECO:0000256" key="1">
    <source>
        <dbReference type="ARBA" id="ARBA00004463"/>
    </source>
</evidence>
<keyword evidence="13" id="KW-1185">Reference proteome</keyword>
<evidence type="ECO:0000256" key="6">
    <source>
        <dbReference type="ARBA" id="ARBA00022729"/>
    </source>
</evidence>
<dbReference type="SUPFAM" id="SSF57392">
    <property type="entry name" value="Defensin-like"/>
    <property type="match status" value="1"/>
</dbReference>
<feature type="chain" id="PRO_5034715897" description="Beta-defensin-like domain-containing protein" evidence="10">
    <location>
        <begin position="20"/>
        <end position="63"/>
    </location>
</feature>
<keyword evidence="4" id="KW-0964">Secreted</keyword>
<proteinExistence type="inferred from homology"/>
<keyword evidence="8" id="KW-0044">Antibiotic</keyword>
<dbReference type="AlphaFoldDB" id="A0A8C4Y100"/>
<keyword evidence="9" id="KW-1015">Disulfide bond</keyword>
<dbReference type="GO" id="GO:0031731">
    <property type="term" value="F:CCR6 chemokine receptor binding"/>
    <property type="evidence" value="ECO:0007669"/>
    <property type="project" value="TreeGrafter"/>
</dbReference>
<protein>
    <recommendedName>
        <fullName evidence="11">Beta-defensin-like domain-containing protein</fullName>
    </recommendedName>
</protein>
<keyword evidence="6 10" id="KW-0732">Signal</keyword>
<feature type="domain" description="Beta-defensin-like" evidence="11">
    <location>
        <begin position="27"/>
        <end position="61"/>
    </location>
</feature>
<evidence type="ECO:0000259" key="11">
    <source>
        <dbReference type="Pfam" id="PF00711"/>
    </source>
</evidence>
<evidence type="ECO:0000313" key="13">
    <source>
        <dbReference type="Proteomes" id="UP000694390"/>
    </source>
</evidence>
<keyword evidence="5" id="KW-0929">Antimicrobial</keyword>
<dbReference type="GO" id="GO:0050829">
    <property type="term" value="P:defense response to Gram-negative bacterium"/>
    <property type="evidence" value="ECO:0007669"/>
    <property type="project" value="TreeGrafter"/>
</dbReference>
<reference evidence="12" key="2">
    <citation type="submission" date="2025-09" db="UniProtKB">
        <authorList>
            <consortium name="Ensembl"/>
        </authorList>
    </citation>
    <scope>IDENTIFICATION</scope>
</reference>
<dbReference type="Pfam" id="PF00711">
    <property type="entry name" value="Defensin_beta"/>
    <property type="match status" value="1"/>
</dbReference>
<comment type="similarity">
    <text evidence="3">Belongs to the beta-defensin family.</text>
</comment>
<dbReference type="Ensembl" id="ENSGEVT00005011477.1">
    <property type="protein sequence ID" value="ENSGEVP00005010957.1"/>
    <property type="gene ID" value="ENSGEVG00005007734.1"/>
</dbReference>
<name>A0A8C4Y100_9SAUR</name>
<dbReference type="InterPro" id="IPR001855">
    <property type="entry name" value="Defensin_beta-like"/>
</dbReference>
<feature type="signal peptide" evidence="10">
    <location>
        <begin position="1"/>
        <end position="19"/>
    </location>
</feature>
<dbReference type="GO" id="GO:0005615">
    <property type="term" value="C:extracellular space"/>
    <property type="evidence" value="ECO:0007669"/>
    <property type="project" value="TreeGrafter"/>
</dbReference>
<accession>A0A8C4Y100</accession>
<evidence type="ECO:0000313" key="12">
    <source>
        <dbReference type="Ensembl" id="ENSGEVP00005010957.1"/>
    </source>
</evidence>
<evidence type="ECO:0000256" key="5">
    <source>
        <dbReference type="ARBA" id="ARBA00022529"/>
    </source>
</evidence>
<evidence type="ECO:0000256" key="7">
    <source>
        <dbReference type="ARBA" id="ARBA00022940"/>
    </source>
</evidence>
<dbReference type="Proteomes" id="UP000694390">
    <property type="component" value="Unassembled WGS sequence"/>
</dbReference>
<dbReference type="PANTHER" id="PTHR21388:SF9">
    <property type="entry name" value="BETA-DEFENSIN 1"/>
    <property type="match status" value="1"/>
</dbReference>
<dbReference type="PANTHER" id="PTHR21388">
    <property type="entry name" value="BETA-DEFENSIN-RELATED"/>
    <property type="match status" value="1"/>
</dbReference>
<evidence type="ECO:0000256" key="3">
    <source>
        <dbReference type="ARBA" id="ARBA00007371"/>
    </source>
</evidence>
<dbReference type="OrthoDB" id="9378928at2759"/>
<dbReference type="Gene3D" id="3.10.360.10">
    <property type="entry name" value="Antimicrobial Peptide, Beta-defensin 2, Chain A"/>
    <property type="match status" value="1"/>
</dbReference>
<reference evidence="12" key="1">
    <citation type="submission" date="2025-08" db="UniProtKB">
        <authorList>
            <consortium name="Ensembl"/>
        </authorList>
    </citation>
    <scope>IDENTIFICATION</scope>
</reference>
<dbReference type="GO" id="GO:0002227">
    <property type="term" value="P:innate immune response in mucosa"/>
    <property type="evidence" value="ECO:0007669"/>
    <property type="project" value="TreeGrafter"/>
</dbReference>
<evidence type="ECO:0000256" key="4">
    <source>
        <dbReference type="ARBA" id="ARBA00022525"/>
    </source>
</evidence>
<evidence type="ECO:0000256" key="9">
    <source>
        <dbReference type="ARBA" id="ARBA00023157"/>
    </source>
</evidence>
<comment type="subcellular location">
    <subcellularLocation>
        <location evidence="1">Cytoplasmic granule</location>
    </subcellularLocation>
    <subcellularLocation>
        <location evidence="2">Secreted</location>
    </subcellularLocation>
</comment>